<feature type="transmembrane region" description="Helical" evidence="5">
    <location>
        <begin position="150"/>
        <end position="171"/>
    </location>
</feature>
<dbReference type="Proteomes" id="UP000191144">
    <property type="component" value="Chromosome H"/>
</dbReference>
<dbReference type="EMBL" id="LT598480">
    <property type="protein sequence ID" value="SCV03321.1"/>
    <property type="molecule type" value="Genomic_DNA"/>
</dbReference>
<organism evidence="7 8">
    <name type="scientific">Lachancea meyersii CBS 8951</name>
    <dbReference type="NCBI Taxonomy" id="1266667"/>
    <lineage>
        <taxon>Eukaryota</taxon>
        <taxon>Fungi</taxon>
        <taxon>Dikarya</taxon>
        <taxon>Ascomycota</taxon>
        <taxon>Saccharomycotina</taxon>
        <taxon>Saccharomycetes</taxon>
        <taxon>Saccharomycetales</taxon>
        <taxon>Saccharomycetaceae</taxon>
        <taxon>Lachancea</taxon>
    </lineage>
</organism>
<evidence type="ECO:0000256" key="4">
    <source>
        <dbReference type="ARBA" id="ARBA00023136"/>
    </source>
</evidence>
<dbReference type="GO" id="GO:0005886">
    <property type="term" value="C:plasma membrane"/>
    <property type="evidence" value="ECO:0007669"/>
    <property type="project" value="TreeGrafter"/>
</dbReference>
<feature type="domain" description="Major facilitator superfamily (MFS) profile" evidence="6">
    <location>
        <begin position="50"/>
        <end position="482"/>
    </location>
</feature>
<evidence type="ECO:0000259" key="6">
    <source>
        <dbReference type="PROSITE" id="PS50850"/>
    </source>
</evidence>
<feature type="transmembrane region" description="Helical" evidence="5">
    <location>
        <begin position="390"/>
        <end position="416"/>
    </location>
</feature>
<evidence type="ECO:0000313" key="7">
    <source>
        <dbReference type="EMBL" id="SCV03321.1"/>
    </source>
</evidence>
<keyword evidence="2 5" id="KW-0812">Transmembrane</keyword>
<protein>
    <submittedName>
        <fullName evidence="7">LAME_0H09494g1_1</fullName>
    </submittedName>
</protein>
<keyword evidence="8" id="KW-1185">Reference proteome</keyword>
<feature type="transmembrane region" description="Helical" evidence="5">
    <location>
        <begin position="423"/>
        <end position="446"/>
    </location>
</feature>
<dbReference type="CDD" id="cd17323">
    <property type="entry name" value="MFS_Tpo1_MDR_like"/>
    <property type="match status" value="1"/>
</dbReference>
<dbReference type="PROSITE" id="PS00216">
    <property type="entry name" value="SUGAR_TRANSPORT_1"/>
    <property type="match status" value="1"/>
</dbReference>
<feature type="transmembrane region" description="Helical" evidence="5">
    <location>
        <begin position="324"/>
        <end position="344"/>
    </location>
</feature>
<dbReference type="InterPro" id="IPR036259">
    <property type="entry name" value="MFS_trans_sf"/>
</dbReference>
<dbReference type="SUPFAM" id="SSF103473">
    <property type="entry name" value="MFS general substrate transporter"/>
    <property type="match status" value="1"/>
</dbReference>
<gene>
    <name evidence="7" type="ORF">LAME_0H09494G</name>
</gene>
<feature type="transmembrane region" description="Helical" evidence="5">
    <location>
        <begin position="290"/>
        <end position="312"/>
    </location>
</feature>
<feature type="transmembrane region" description="Helical" evidence="5">
    <location>
        <begin position="365"/>
        <end position="384"/>
    </location>
</feature>
<dbReference type="AlphaFoldDB" id="A0A1G4KFI1"/>
<keyword evidence="4 5" id="KW-0472">Membrane</keyword>
<dbReference type="GO" id="GO:0042908">
    <property type="term" value="P:xenobiotic transport"/>
    <property type="evidence" value="ECO:0007669"/>
    <property type="project" value="UniProtKB-ARBA"/>
</dbReference>
<evidence type="ECO:0000256" key="5">
    <source>
        <dbReference type="SAM" id="Phobius"/>
    </source>
</evidence>
<proteinExistence type="predicted"/>
<feature type="transmembrane region" description="Helical" evidence="5">
    <location>
        <begin position="458"/>
        <end position="477"/>
    </location>
</feature>
<reference evidence="8" key="1">
    <citation type="submission" date="2016-03" db="EMBL/GenBank/DDBJ databases">
        <authorList>
            <person name="Devillers Hugo."/>
        </authorList>
    </citation>
    <scope>NUCLEOTIDE SEQUENCE [LARGE SCALE GENOMIC DNA]</scope>
</reference>
<name>A0A1G4KFI1_9SACH</name>
<accession>A0A1G4KFI1</accession>
<dbReference type="InterPro" id="IPR020846">
    <property type="entry name" value="MFS_dom"/>
</dbReference>
<dbReference type="Gene3D" id="1.20.1250.20">
    <property type="entry name" value="MFS general substrate transporter like domains"/>
    <property type="match status" value="1"/>
</dbReference>
<dbReference type="PANTHER" id="PTHR23502">
    <property type="entry name" value="MAJOR FACILITATOR SUPERFAMILY"/>
    <property type="match status" value="1"/>
</dbReference>
<keyword evidence="3 5" id="KW-1133">Transmembrane helix</keyword>
<dbReference type="OrthoDB" id="9986881at2759"/>
<feature type="transmembrane region" description="Helical" evidence="5">
    <location>
        <begin position="208"/>
        <end position="228"/>
    </location>
</feature>
<dbReference type="Pfam" id="PF07690">
    <property type="entry name" value="MFS_1"/>
    <property type="match status" value="1"/>
</dbReference>
<feature type="transmembrane region" description="Helical" evidence="5">
    <location>
        <begin position="120"/>
        <end position="138"/>
    </location>
</feature>
<evidence type="ECO:0000313" key="8">
    <source>
        <dbReference type="Proteomes" id="UP000191144"/>
    </source>
</evidence>
<dbReference type="PANTHER" id="PTHR23502:SF7">
    <property type="entry name" value="DRUG_PROTON ANTIPORTER YHK8-RELATED"/>
    <property type="match status" value="1"/>
</dbReference>
<dbReference type="GO" id="GO:0140115">
    <property type="term" value="P:export across plasma membrane"/>
    <property type="evidence" value="ECO:0007669"/>
    <property type="project" value="UniProtKB-ARBA"/>
</dbReference>
<feature type="transmembrane region" description="Helical" evidence="5">
    <location>
        <begin position="95"/>
        <end position="113"/>
    </location>
</feature>
<dbReference type="GO" id="GO:0022857">
    <property type="term" value="F:transmembrane transporter activity"/>
    <property type="evidence" value="ECO:0007669"/>
    <property type="project" value="InterPro"/>
</dbReference>
<dbReference type="InterPro" id="IPR011701">
    <property type="entry name" value="MFS"/>
</dbReference>
<feature type="transmembrane region" description="Helical" evidence="5">
    <location>
        <begin position="183"/>
        <end position="202"/>
    </location>
</feature>
<feature type="transmembrane region" description="Helical" evidence="5">
    <location>
        <begin position="52"/>
        <end position="75"/>
    </location>
</feature>
<evidence type="ECO:0000256" key="1">
    <source>
        <dbReference type="ARBA" id="ARBA00004141"/>
    </source>
</evidence>
<dbReference type="PROSITE" id="PS50850">
    <property type="entry name" value="MFS"/>
    <property type="match status" value="1"/>
</dbReference>
<sequence length="493" mass="54865">MGEICPKTDLENSSSVSAGPFQGPGKASFFEVTLEAEDSENVETQMSLSRKWFVSMLVTLTAADITMTSSCWSLAQGDIRRRFHNMSEEVSVLGLSLYLLGMGCGPLLLSPLSELYGRKLTFIGSLSISTCFLFLTTWGRNIPALLIGRFLSGFFGSSFMSVAGGVISDIFSKNQIGIPMTIYTTATFLGPALGPVISGALSGVSYRWTFVVMIIESGVYLILLLLMFKETYKPVLLVTKARRLRKETGDDRYFAPLEVIRRESSLIKSIGLSIGRPFSLLTRDPMMGVLCFYTGLILAIIYMFFVAFPYVFTTLYHFNDVEVGITYLGILVGIFLAAPTSLLFQKRYEQKVLNNNGLQVPEFRFEPLFYGAFLAPMGLMIFAWTSYSHVYWIAPIIGTSVFGAGVFFIFTGVFGYTVDAFRLYTASAMACNSFVRSMMGGTFPLFTLQMYRGMGINWATFLLAMIAMTMIPVPFFFTKYGAYLRSKSPYAWD</sequence>
<evidence type="ECO:0000256" key="3">
    <source>
        <dbReference type="ARBA" id="ARBA00022989"/>
    </source>
</evidence>
<evidence type="ECO:0000256" key="2">
    <source>
        <dbReference type="ARBA" id="ARBA00022692"/>
    </source>
</evidence>
<dbReference type="InterPro" id="IPR005829">
    <property type="entry name" value="Sugar_transporter_CS"/>
</dbReference>
<comment type="subcellular location">
    <subcellularLocation>
        <location evidence="1">Membrane</location>
        <topology evidence="1">Multi-pass membrane protein</topology>
    </subcellularLocation>
</comment>
<dbReference type="FunFam" id="1.20.1250.20:FF:000082">
    <property type="entry name" value="MFS multidrug transporter, putative"/>
    <property type="match status" value="1"/>
</dbReference>